<gene>
    <name evidence="2" type="ORF">FA13DRAFT_1770965</name>
</gene>
<dbReference type="EMBL" id="QPFP01000004">
    <property type="protein sequence ID" value="TEB37483.1"/>
    <property type="molecule type" value="Genomic_DNA"/>
</dbReference>
<dbReference type="Pfam" id="PF19189">
    <property type="entry name" value="Mtf2"/>
    <property type="match status" value="1"/>
</dbReference>
<dbReference type="STRING" id="71717.A0A4Y7TTI3"/>
<comment type="caution">
    <text evidence="2">The sequence shown here is derived from an EMBL/GenBank/DDBJ whole genome shotgun (WGS) entry which is preliminary data.</text>
</comment>
<dbReference type="AlphaFoldDB" id="A0A4Y7TTI3"/>
<evidence type="ECO:0000259" key="1">
    <source>
        <dbReference type="Pfam" id="PF19189"/>
    </source>
</evidence>
<dbReference type="OrthoDB" id="2444174at2759"/>
<keyword evidence="3" id="KW-1185">Reference proteome</keyword>
<organism evidence="2 3">
    <name type="scientific">Coprinellus micaceus</name>
    <name type="common">Glistening ink-cap mushroom</name>
    <name type="synonym">Coprinus micaceus</name>
    <dbReference type="NCBI Taxonomy" id="71717"/>
    <lineage>
        <taxon>Eukaryota</taxon>
        <taxon>Fungi</taxon>
        <taxon>Dikarya</taxon>
        <taxon>Basidiomycota</taxon>
        <taxon>Agaricomycotina</taxon>
        <taxon>Agaricomycetes</taxon>
        <taxon>Agaricomycetidae</taxon>
        <taxon>Agaricales</taxon>
        <taxon>Agaricineae</taxon>
        <taxon>Psathyrellaceae</taxon>
        <taxon>Coprinellus</taxon>
    </lineage>
</organism>
<dbReference type="PANTHER" id="PTHR39468:SF1">
    <property type="entry name" value="MTF2-LIKE C-TERMINAL DOMAIN-CONTAINING PROTEIN"/>
    <property type="match status" value="1"/>
</dbReference>
<evidence type="ECO:0000313" key="2">
    <source>
        <dbReference type="EMBL" id="TEB37483.1"/>
    </source>
</evidence>
<evidence type="ECO:0000313" key="3">
    <source>
        <dbReference type="Proteomes" id="UP000298030"/>
    </source>
</evidence>
<proteinExistence type="predicted"/>
<dbReference type="Proteomes" id="UP000298030">
    <property type="component" value="Unassembled WGS sequence"/>
</dbReference>
<protein>
    <recommendedName>
        <fullName evidence="1">Mtf2-like C-terminal domain-containing protein</fullName>
    </recommendedName>
</protein>
<name>A0A4Y7TTI3_COPMI</name>
<dbReference type="InterPro" id="IPR040009">
    <property type="entry name" value="Mtf2/C5D6.12-like"/>
</dbReference>
<dbReference type="PANTHER" id="PTHR39468">
    <property type="entry name" value="CHROMOSOME 7, WHOLE GENOME SHOTGUN SEQUENCE"/>
    <property type="match status" value="1"/>
</dbReference>
<reference evidence="2 3" key="1">
    <citation type="journal article" date="2019" name="Nat. Ecol. Evol.">
        <title>Megaphylogeny resolves global patterns of mushroom evolution.</title>
        <authorList>
            <person name="Varga T."/>
            <person name="Krizsan K."/>
            <person name="Foldi C."/>
            <person name="Dima B."/>
            <person name="Sanchez-Garcia M."/>
            <person name="Sanchez-Ramirez S."/>
            <person name="Szollosi G.J."/>
            <person name="Szarkandi J.G."/>
            <person name="Papp V."/>
            <person name="Albert L."/>
            <person name="Andreopoulos W."/>
            <person name="Angelini C."/>
            <person name="Antonin V."/>
            <person name="Barry K.W."/>
            <person name="Bougher N.L."/>
            <person name="Buchanan P."/>
            <person name="Buyck B."/>
            <person name="Bense V."/>
            <person name="Catcheside P."/>
            <person name="Chovatia M."/>
            <person name="Cooper J."/>
            <person name="Damon W."/>
            <person name="Desjardin D."/>
            <person name="Finy P."/>
            <person name="Geml J."/>
            <person name="Haridas S."/>
            <person name="Hughes K."/>
            <person name="Justo A."/>
            <person name="Karasinski D."/>
            <person name="Kautmanova I."/>
            <person name="Kiss B."/>
            <person name="Kocsube S."/>
            <person name="Kotiranta H."/>
            <person name="LaButti K.M."/>
            <person name="Lechner B.E."/>
            <person name="Liimatainen K."/>
            <person name="Lipzen A."/>
            <person name="Lukacs Z."/>
            <person name="Mihaltcheva S."/>
            <person name="Morgado L.N."/>
            <person name="Niskanen T."/>
            <person name="Noordeloos M.E."/>
            <person name="Ohm R.A."/>
            <person name="Ortiz-Santana B."/>
            <person name="Ovrebo C."/>
            <person name="Racz N."/>
            <person name="Riley R."/>
            <person name="Savchenko A."/>
            <person name="Shiryaev A."/>
            <person name="Soop K."/>
            <person name="Spirin V."/>
            <person name="Szebenyi C."/>
            <person name="Tomsovsky M."/>
            <person name="Tulloss R.E."/>
            <person name="Uehling J."/>
            <person name="Grigoriev I.V."/>
            <person name="Vagvolgyi C."/>
            <person name="Papp T."/>
            <person name="Martin F.M."/>
            <person name="Miettinen O."/>
            <person name="Hibbett D.S."/>
            <person name="Nagy L.G."/>
        </authorList>
    </citation>
    <scope>NUCLEOTIDE SEQUENCE [LARGE SCALE GENOMIC DNA]</scope>
    <source>
        <strain evidence="2 3">FP101781</strain>
    </source>
</reference>
<sequence length="369" mass="42592">MFCRRRLQRCFLEVQRGGFLPSQKASGRILICRTQLTANGRTRPMSTMEPKDDLSFGEGSIFSKKENAWAHIFDDDPDLSPWASKKVKQPRRQTMNETEKNVIRNLLDELYQAKQQRDPEALAKVKALRESISSEKTPKHHYRQTALEKDPQVVTKLDEMRQAIEDCPTKIELYQWAQANVFTLLALDKPSHSKQATPTPEDQHLFQTLTPVLIRHFRDRFKDPNLSLFIFKAVRSHSAMSYVLGCTAPTYNELMITLWDSFRDLQGVRDALEDMHRSDVEATSHTQALAERVCREAMDDKLWLDHTEEGEQVAIATISRVSDLLIELMASKSNKQGEWGRRRRDVMTRRGGGGELDFEERMQDTVLPM</sequence>
<accession>A0A4Y7TTI3</accession>
<dbReference type="InterPro" id="IPR043837">
    <property type="entry name" value="Mtf2-like_C"/>
</dbReference>
<dbReference type="GO" id="GO:0005739">
    <property type="term" value="C:mitochondrion"/>
    <property type="evidence" value="ECO:0007669"/>
    <property type="project" value="InterPro"/>
</dbReference>
<feature type="domain" description="Mtf2-like C-terminal" evidence="1">
    <location>
        <begin position="158"/>
        <end position="305"/>
    </location>
</feature>